<gene>
    <name evidence="2" type="ORF">JZX89_21255</name>
</gene>
<feature type="region of interest" description="Disordered" evidence="1">
    <location>
        <begin position="573"/>
        <end position="619"/>
    </location>
</feature>
<accession>A0ABS3EMR5</accession>
<sequence length="782" mass="85101">MPMNKPLSTSALILLLIALAAFHWRDSILGRVSDVHTSAVGDNRAVPRMSPTAANPAQINAFVKNREMAQVTPPVTVPAATPPVTVPAMDRPSQAGWQSPQPQMAQAPTPRAAEPAAANMPEVDLSALRYFAARGDTQRLQAEIARLRTLYPNWTPPADPLAIPENGDPKLDAMWQLYTDGRYAEVRKAIADRQQAEPGWQPPDNLTGMLTLAEARQRLVNASDLKQYATVVDAAANNPGLLTCSEVDVLWRVADAFANTDRMGRARDAYLYILNNCTMPSDRLATVQKASALLPAEMMSELLAKEKPGADGQLEFEPVKNDLARQFVAKAGEKEGISVPSAYLMRLERLAETDKLASDALLLGWYNIRQKNMAEAEKWFRKAREEEDSASASQGLALALIDRNEPREAEDVMYKWRTSSDDALATYLAATANLLALEPPVVLPPDVLQRIAAETVARKDAATAQQFGWYSLAFRQTPLALQWFSTALGWKPDDEPSAYGVALSYHDLRNLAGLRGIQQQWASRSQRIADVGTARMVDQSGQPLAPVTAPPVAAVSPTTAPAPYAPQAETAVVYSQPTVQQSAPEPSRKQARRPTQAQREASAASRPRSCAAYPDPQRLPPQQALDLGWCLMETNRPAEALKAFESAIEGGQSTVKSDAAYGQSLAYLRMGLTDHAAVSATKSGMDRPRATELQVSILADRAVSAFQSKRYAETLLLLDQRSRLADERADLMVLRGYSYLAMRRYGDAAQIFESLTSIGNKDGIRGLAAVRAARPSNGPQGG</sequence>
<keyword evidence="3" id="KW-1185">Reference proteome</keyword>
<dbReference type="Proteomes" id="UP000664699">
    <property type="component" value="Unassembled WGS sequence"/>
</dbReference>
<organism evidence="2 3">
    <name type="scientific">Agrobacterium burrii</name>
    <dbReference type="NCBI Taxonomy" id="2815339"/>
    <lineage>
        <taxon>Bacteria</taxon>
        <taxon>Pseudomonadati</taxon>
        <taxon>Pseudomonadota</taxon>
        <taxon>Alphaproteobacteria</taxon>
        <taxon>Hyphomicrobiales</taxon>
        <taxon>Rhizobiaceae</taxon>
        <taxon>Rhizobium/Agrobacterium group</taxon>
        <taxon>Agrobacterium</taxon>
        <taxon>Agrobacterium tumefaciens complex</taxon>
    </lineage>
</organism>
<feature type="compositionally biased region" description="Polar residues" evidence="1">
    <location>
        <begin position="573"/>
        <end position="584"/>
    </location>
</feature>
<feature type="compositionally biased region" description="Polar residues" evidence="1">
    <location>
        <begin position="95"/>
        <end position="104"/>
    </location>
</feature>
<name>A0ABS3EMR5_9HYPH</name>
<dbReference type="EMBL" id="JAFLNA010000012">
    <property type="protein sequence ID" value="MBO0133276.1"/>
    <property type="molecule type" value="Genomic_DNA"/>
</dbReference>
<feature type="region of interest" description="Disordered" evidence="1">
    <location>
        <begin position="88"/>
        <end position="108"/>
    </location>
</feature>
<proteinExistence type="predicted"/>
<comment type="caution">
    <text evidence="2">The sequence shown here is derived from an EMBL/GenBank/DDBJ whole genome shotgun (WGS) entry which is preliminary data.</text>
</comment>
<feature type="compositionally biased region" description="Low complexity" evidence="1">
    <location>
        <begin position="597"/>
        <end position="612"/>
    </location>
</feature>
<dbReference type="InterPro" id="IPR011990">
    <property type="entry name" value="TPR-like_helical_dom_sf"/>
</dbReference>
<evidence type="ECO:0000313" key="3">
    <source>
        <dbReference type="Proteomes" id="UP000664699"/>
    </source>
</evidence>
<evidence type="ECO:0000313" key="2">
    <source>
        <dbReference type="EMBL" id="MBO0133276.1"/>
    </source>
</evidence>
<dbReference type="RefSeq" id="WP_207135293.1">
    <property type="nucleotide sequence ID" value="NZ_JAFLNA010000012.1"/>
</dbReference>
<protein>
    <submittedName>
        <fullName evidence="2">Cellulose synthase</fullName>
    </submittedName>
</protein>
<dbReference type="Gene3D" id="1.25.40.10">
    <property type="entry name" value="Tetratricopeptide repeat domain"/>
    <property type="match status" value="2"/>
</dbReference>
<dbReference type="SUPFAM" id="SSF48452">
    <property type="entry name" value="TPR-like"/>
    <property type="match status" value="2"/>
</dbReference>
<evidence type="ECO:0000256" key="1">
    <source>
        <dbReference type="SAM" id="MobiDB-lite"/>
    </source>
</evidence>
<reference evidence="2 3" key="1">
    <citation type="submission" date="2021-03" db="EMBL/GenBank/DDBJ databases">
        <title>Whole genome sequence of Agrobacterium sp. strain Rnr.</title>
        <authorList>
            <person name="Mafakheri H."/>
            <person name="Taghavi S.M."/>
            <person name="Nemanja K."/>
            <person name="Osdaghi E."/>
        </authorList>
    </citation>
    <scope>NUCLEOTIDE SEQUENCE [LARGE SCALE GENOMIC DNA]</scope>
    <source>
        <strain evidence="2 3">Rnr</strain>
    </source>
</reference>